<keyword evidence="3 6" id="KW-0227">DNA damage</keyword>
<dbReference type="GO" id="GO:0004519">
    <property type="term" value="F:endonuclease activity"/>
    <property type="evidence" value="ECO:0007669"/>
    <property type="project" value="UniProtKB-KW"/>
</dbReference>
<comment type="function">
    <text evidence="6">May nick specific sequences that contain T:G mispairs resulting from m5C-deamination.</text>
</comment>
<evidence type="ECO:0000256" key="2">
    <source>
        <dbReference type="ARBA" id="ARBA00022759"/>
    </source>
</evidence>
<evidence type="ECO:0000256" key="6">
    <source>
        <dbReference type="PIRNR" id="PIRNR018267"/>
    </source>
</evidence>
<dbReference type="EMBL" id="CP045423">
    <property type="protein sequence ID" value="QFU15498.1"/>
    <property type="molecule type" value="Genomic_DNA"/>
</dbReference>
<dbReference type="InterPro" id="IPR011335">
    <property type="entry name" value="Restrct_endonuc-II-like"/>
</dbReference>
<dbReference type="CDD" id="cd00221">
    <property type="entry name" value="Vsr"/>
    <property type="match status" value="1"/>
</dbReference>
<evidence type="ECO:0000256" key="5">
    <source>
        <dbReference type="ARBA" id="ARBA00023204"/>
    </source>
</evidence>
<keyword evidence="9" id="KW-1185">Reference proteome</keyword>
<proteinExistence type="inferred from homology"/>
<organism evidence="8 9">
    <name type="scientific">Microvirga thermotolerans</name>
    <dbReference type="NCBI Taxonomy" id="2651334"/>
    <lineage>
        <taxon>Bacteria</taxon>
        <taxon>Pseudomonadati</taxon>
        <taxon>Pseudomonadota</taxon>
        <taxon>Alphaproteobacteria</taxon>
        <taxon>Hyphomicrobiales</taxon>
        <taxon>Methylobacteriaceae</taxon>
        <taxon>Microvirga</taxon>
    </lineage>
</organism>
<protein>
    <recommendedName>
        <fullName evidence="6">Very short patch repair endonuclease</fullName>
        <ecNumber evidence="6">3.1.-.-</ecNumber>
    </recommendedName>
</protein>
<dbReference type="EC" id="3.1.-.-" evidence="6"/>
<dbReference type="PIRSF" id="PIRSF018267">
    <property type="entry name" value="VSR_endonuc"/>
    <property type="match status" value="1"/>
</dbReference>
<evidence type="ECO:0000256" key="7">
    <source>
        <dbReference type="SAM" id="MobiDB-lite"/>
    </source>
</evidence>
<reference evidence="8 9" key="1">
    <citation type="submission" date="2019-10" db="EMBL/GenBank/DDBJ databases">
        <title>Isolation, Identification of Microvirga thermotolerans HR1, a novel thermophilic bacterium and Comparative Genomics of the genus Microvirga.</title>
        <authorList>
            <person name="Li J."/>
            <person name="Zhang W."/>
            <person name="Lin M."/>
            <person name="Wang J."/>
        </authorList>
    </citation>
    <scope>NUCLEOTIDE SEQUENCE [LARGE SCALE GENOMIC DNA]</scope>
    <source>
        <strain evidence="8 9">HR1</strain>
    </source>
</reference>
<keyword evidence="5 6" id="KW-0234">DNA repair</keyword>
<evidence type="ECO:0000256" key="3">
    <source>
        <dbReference type="ARBA" id="ARBA00022763"/>
    </source>
</evidence>
<dbReference type="InterPro" id="IPR004603">
    <property type="entry name" value="DNA_mismatch_endonuc_vsr"/>
</dbReference>
<dbReference type="Proteomes" id="UP000325614">
    <property type="component" value="Chromosome"/>
</dbReference>
<dbReference type="NCBIfam" id="TIGR00632">
    <property type="entry name" value="vsr"/>
    <property type="match status" value="1"/>
</dbReference>
<evidence type="ECO:0000256" key="1">
    <source>
        <dbReference type="ARBA" id="ARBA00022722"/>
    </source>
</evidence>
<sequence length="138" mass="16166">MADTQSAERRSENMRRIKSKDTKPELLVRRMVHAMGYRYRLHRKDLAGKPDLVFGPRRKIIFVHGCFWHGHNDPACPDRREVKSNQTYWNPKIARNQERDLAHQAALEAAGWKVLTVWECETRDREALAARIKGFLEG</sequence>
<keyword evidence="2 6" id="KW-0255">Endonuclease</keyword>
<evidence type="ECO:0000313" key="8">
    <source>
        <dbReference type="EMBL" id="QFU15498.1"/>
    </source>
</evidence>
<dbReference type="REBASE" id="370487">
    <property type="entry name" value="V.MspHR1ORF4275P"/>
</dbReference>
<dbReference type="RefSeq" id="WP_152585143.1">
    <property type="nucleotide sequence ID" value="NZ_CP045423.1"/>
</dbReference>
<dbReference type="GO" id="GO:0016787">
    <property type="term" value="F:hydrolase activity"/>
    <property type="evidence" value="ECO:0007669"/>
    <property type="project" value="UniProtKB-KW"/>
</dbReference>
<feature type="region of interest" description="Disordered" evidence="7">
    <location>
        <begin position="1"/>
        <end position="22"/>
    </location>
</feature>
<evidence type="ECO:0000256" key="4">
    <source>
        <dbReference type="ARBA" id="ARBA00022801"/>
    </source>
</evidence>
<comment type="similarity">
    <text evidence="6">Belongs to the vsr family.</text>
</comment>
<dbReference type="Pfam" id="PF03852">
    <property type="entry name" value="Vsr"/>
    <property type="match status" value="1"/>
</dbReference>
<dbReference type="Gene3D" id="3.40.960.10">
    <property type="entry name" value="VSR Endonuclease"/>
    <property type="match status" value="1"/>
</dbReference>
<name>A0A5P9JUP1_9HYPH</name>
<keyword evidence="1 6" id="KW-0540">Nuclease</keyword>
<keyword evidence="4 6" id="KW-0378">Hydrolase</keyword>
<dbReference type="SUPFAM" id="SSF52980">
    <property type="entry name" value="Restriction endonuclease-like"/>
    <property type="match status" value="1"/>
</dbReference>
<accession>A0A5P9JUP1</accession>
<dbReference type="GO" id="GO:0006298">
    <property type="term" value="P:mismatch repair"/>
    <property type="evidence" value="ECO:0007669"/>
    <property type="project" value="UniProtKB-UniRule"/>
</dbReference>
<dbReference type="AlphaFoldDB" id="A0A5P9JUP1"/>
<dbReference type="KEGG" id="mico:GDR74_04285"/>
<evidence type="ECO:0000313" key="9">
    <source>
        <dbReference type="Proteomes" id="UP000325614"/>
    </source>
</evidence>
<gene>
    <name evidence="8" type="primary">vsr</name>
    <name evidence="8" type="ORF">GDR74_04285</name>
</gene>